<feature type="coiled-coil region" evidence="1">
    <location>
        <begin position="1019"/>
        <end position="1085"/>
    </location>
</feature>
<sequence>MVMSEMQNMWDLTPDTDLLLELPEEYTFETALADLIDNSLQAVWSNGENDRKFIRVYLDKEKIVIFDNGPGMDDSDEKSLVKWGKIGASLHRLSKSEAIGGKPPYLKPNFGMFGFGGPIAAMHLGRRVIVSSKTKNVKKVYMLVLDREALLSATNSSRTWKSNGGIRDLTEAEIRDSNHGSFTKVVIRQPKVKDVNIFRLQCHLKDIYFPYIQSDDMFNKGRTNTPIEFQVNGDCLTEIEGGEVAITNLLSCNGPEFIVQLHLSNAQYDGIKSSNSKDFQQANARLRFVYFPFKEGKENLERVLEKLIADGYVTRENFQSFSRVSVRRLGRLLPQARWSLLPFMEVRNKKGIRGQLLKRCCLRVKCFIETDAGFKPTQSKTDLAHHNLFTLALKNFGDKAPNQSEDVDVEIRKNGKVSSLLQLERNYEDWILQMHDVYDKEVDSGEDQPVMMVSPANKKALGISSEVIRVHQQLKRKEESWKAGQKIKVLKGACAGFHKNNVYATLEYFLLEGFEGDTGDENGCVLLMDDENASLDIRGSVSLPLSVIDTGKLVTVESTEWDTHLKRKQLKSTATINLLSSDHCQVMEIDGALPVDDPVFAGHVPPNQVVAVIQPINFIPSATEKLDQKDIYKSNVEMIMEIKFKSDHLNDKHVIHIDRASPESSKGLSGLYFFPLRHKVPDLFKKAGAYIFSFSLIDSSCKSVEKRVTVKPSPYVEKWKPLSDDQNCELIVRVGSNIPTLTIGCYDIYDNQAPFEGISALTVKLLAEKGSLFETNTVKFSLSLNKLVLSIEDVLVKSKELDKIRPGYEATLVIGSSNELLSVSFACQVYPGYLENVELQPPITENQLRPGYVFEKLALEMFDAYGNHVLKGPEVTLSVDGFNIPDHVGMIHKVDDNGRIDLSGLLKVTAGYGRKASISVLFEGKTIFKQEFSIRSFQPDNIILHEKESPFNEERNFMIDNDENVQVPVAKTQNMVVECCQKPSPLNLIVQEQDSPTFDQEKNLLISLITNDEKDVRRIAEAIGEVEDVLDHLNKLKDKTEQEMYKLLENVEPQNLSSNTLILTKEELKLKIERMENTAASVLSLCCLSAYQKRPKCFRDDIIGLVVLCGTVKSPDLSRILAEYLGEDKMLAVICRSFDAASSLESYKQNGAVDLESGLHAEAATLGKAICNRFLVFCLEDIRPYTGCFQENDPQRKLALPDPILTNGKTPAGFIGYAVNMVEIDTDHLQIRTASGHSLRETVMFSLFRKLQVYETRESMMAACDCIEDDAVSLDGGILRENGLLSLGYGEPCIYFPCENQIIHSSETGDIAAQIKEKKEELMLIEEEFRKVAKYHKKCLKKFERKKAHYSNLLDRIELLESKSNAGNK</sequence>
<dbReference type="Proteomes" id="UP000447434">
    <property type="component" value="Chromosome 10"/>
</dbReference>
<evidence type="ECO:0000256" key="1">
    <source>
        <dbReference type="SAM" id="Coils"/>
    </source>
</evidence>
<gene>
    <name evidence="2" type="ORF">Lalb_Chr10g0091361</name>
</gene>
<dbReference type="PANTHER" id="PTHR33566">
    <property type="entry name" value="EN/SPM-LIKE TRANSPOSON-RELATED"/>
    <property type="match status" value="1"/>
</dbReference>
<name>A0A6A4PT99_LUPAL</name>
<keyword evidence="3" id="KW-1185">Reference proteome</keyword>
<protein>
    <submittedName>
        <fullName evidence="2">Putative histidine kinase-like ATPase domain-containing protein</fullName>
    </submittedName>
</protein>
<keyword evidence="2" id="KW-0808">Transferase</keyword>
<accession>A0A6A4PT99</accession>
<dbReference type="OrthoDB" id="10036779at2759"/>
<organism evidence="2 3">
    <name type="scientific">Lupinus albus</name>
    <name type="common">White lupine</name>
    <name type="synonym">Lupinus termis</name>
    <dbReference type="NCBI Taxonomy" id="3870"/>
    <lineage>
        <taxon>Eukaryota</taxon>
        <taxon>Viridiplantae</taxon>
        <taxon>Streptophyta</taxon>
        <taxon>Embryophyta</taxon>
        <taxon>Tracheophyta</taxon>
        <taxon>Spermatophyta</taxon>
        <taxon>Magnoliopsida</taxon>
        <taxon>eudicotyledons</taxon>
        <taxon>Gunneridae</taxon>
        <taxon>Pentapetalae</taxon>
        <taxon>rosids</taxon>
        <taxon>fabids</taxon>
        <taxon>Fabales</taxon>
        <taxon>Fabaceae</taxon>
        <taxon>Papilionoideae</taxon>
        <taxon>50 kb inversion clade</taxon>
        <taxon>genistoids sensu lato</taxon>
        <taxon>core genistoids</taxon>
        <taxon>Genisteae</taxon>
        <taxon>Lupinus</taxon>
    </lineage>
</organism>
<keyword evidence="1" id="KW-0175">Coiled coil</keyword>
<keyword evidence="2" id="KW-0418">Kinase</keyword>
<evidence type="ECO:0000313" key="2">
    <source>
        <dbReference type="EMBL" id="KAE9604891.1"/>
    </source>
</evidence>
<evidence type="ECO:0000313" key="3">
    <source>
        <dbReference type="Proteomes" id="UP000447434"/>
    </source>
</evidence>
<dbReference type="InterPro" id="IPR036890">
    <property type="entry name" value="HATPase_C_sf"/>
</dbReference>
<dbReference type="Gene3D" id="3.30.565.10">
    <property type="entry name" value="Histidine kinase-like ATPase, C-terminal domain"/>
    <property type="match status" value="1"/>
</dbReference>
<dbReference type="GO" id="GO:0016301">
    <property type="term" value="F:kinase activity"/>
    <property type="evidence" value="ECO:0007669"/>
    <property type="project" value="UniProtKB-KW"/>
</dbReference>
<proteinExistence type="predicted"/>
<dbReference type="PANTHER" id="PTHR33566:SF1">
    <property type="entry name" value="EN_SPM-LIKE TRANSPOSON-RELATED"/>
    <property type="match status" value="1"/>
</dbReference>
<dbReference type="Pfam" id="PF13589">
    <property type="entry name" value="HATPase_c_3"/>
    <property type="match status" value="1"/>
</dbReference>
<dbReference type="SUPFAM" id="SSF55874">
    <property type="entry name" value="ATPase domain of HSP90 chaperone/DNA topoisomerase II/histidine kinase"/>
    <property type="match status" value="1"/>
</dbReference>
<comment type="caution">
    <text evidence="2">The sequence shown here is derived from an EMBL/GenBank/DDBJ whole genome shotgun (WGS) entry which is preliminary data.</text>
</comment>
<reference evidence="3" key="1">
    <citation type="journal article" date="2020" name="Nat. Commun.">
        <title>Genome sequence of the cluster root forming white lupin.</title>
        <authorList>
            <person name="Hufnagel B."/>
            <person name="Marques A."/>
            <person name="Soriano A."/>
            <person name="Marques L."/>
            <person name="Divol F."/>
            <person name="Doumas P."/>
            <person name="Sallet E."/>
            <person name="Mancinotti D."/>
            <person name="Carrere S."/>
            <person name="Marande W."/>
            <person name="Arribat S."/>
            <person name="Keller J."/>
            <person name="Huneau C."/>
            <person name="Blein T."/>
            <person name="Aime D."/>
            <person name="Laguerre M."/>
            <person name="Taylor J."/>
            <person name="Schubert V."/>
            <person name="Nelson M."/>
            <person name="Geu-Flores F."/>
            <person name="Crespi M."/>
            <person name="Gallardo-Guerrero K."/>
            <person name="Delaux P.-M."/>
            <person name="Salse J."/>
            <person name="Berges H."/>
            <person name="Guyot R."/>
            <person name="Gouzy J."/>
            <person name="Peret B."/>
        </authorList>
    </citation>
    <scope>NUCLEOTIDE SEQUENCE [LARGE SCALE GENOMIC DNA]</scope>
    <source>
        <strain evidence="3">cv. Amiga</strain>
    </source>
</reference>
<dbReference type="EMBL" id="WOCE01000010">
    <property type="protein sequence ID" value="KAE9604891.1"/>
    <property type="molecule type" value="Genomic_DNA"/>
</dbReference>